<evidence type="ECO:0000313" key="3">
    <source>
        <dbReference type="EMBL" id="KAE8075495.1"/>
    </source>
</evidence>
<gene>
    <name evidence="3" type="ORF">FH972_014209</name>
</gene>
<keyword evidence="1" id="KW-0812">Transmembrane</keyword>
<dbReference type="Gene3D" id="3.40.50.12780">
    <property type="entry name" value="N-terminal domain of ligase-like"/>
    <property type="match status" value="1"/>
</dbReference>
<keyword evidence="1" id="KW-1133">Transmembrane helix</keyword>
<proteinExistence type="predicted"/>
<dbReference type="InterPro" id="IPR042099">
    <property type="entry name" value="ANL_N_sf"/>
</dbReference>
<dbReference type="OrthoDB" id="1700726at2759"/>
<evidence type="ECO:0000259" key="2">
    <source>
        <dbReference type="Pfam" id="PF00501"/>
    </source>
</evidence>
<dbReference type="Proteomes" id="UP000327013">
    <property type="component" value="Chromosome 6"/>
</dbReference>
<dbReference type="GO" id="GO:0005783">
    <property type="term" value="C:endoplasmic reticulum"/>
    <property type="evidence" value="ECO:0007669"/>
    <property type="project" value="TreeGrafter"/>
</dbReference>
<dbReference type="InterPro" id="IPR000873">
    <property type="entry name" value="AMP-dep_synth/lig_dom"/>
</dbReference>
<reference evidence="3 4" key="1">
    <citation type="submission" date="2019-06" db="EMBL/GenBank/DDBJ databases">
        <title>A chromosomal-level reference genome of Carpinus fangiana (Coryloideae, Betulaceae).</title>
        <authorList>
            <person name="Yang X."/>
            <person name="Wang Z."/>
            <person name="Zhang L."/>
            <person name="Hao G."/>
            <person name="Liu J."/>
            <person name="Yang Y."/>
        </authorList>
    </citation>
    <scope>NUCLEOTIDE SEQUENCE [LARGE SCALE GENOMIC DNA]</scope>
    <source>
        <strain evidence="3">Cfa_2016G</strain>
        <tissue evidence="3">Leaf</tissue>
    </source>
</reference>
<keyword evidence="1" id="KW-0472">Membrane</keyword>
<evidence type="ECO:0000313" key="4">
    <source>
        <dbReference type="Proteomes" id="UP000327013"/>
    </source>
</evidence>
<dbReference type="PANTHER" id="PTHR43272:SF92">
    <property type="entry name" value="LONG CHAIN ACYL-COA SYNTHETASE 8"/>
    <property type="match status" value="1"/>
</dbReference>
<evidence type="ECO:0000256" key="1">
    <source>
        <dbReference type="SAM" id="Phobius"/>
    </source>
</evidence>
<dbReference type="GO" id="GO:0016020">
    <property type="term" value="C:membrane"/>
    <property type="evidence" value="ECO:0007669"/>
    <property type="project" value="TreeGrafter"/>
</dbReference>
<feature type="domain" description="AMP-dependent synthetase/ligase" evidence="2">
    <location>
        <begin position="134"/>
        <end position="551"/>
    </location>
</feature>
<dbReference type="PROSITE" id="PS00455">
    <property type="entry name" value="AMP_BINDING"/>
    <property type="match status" value="1"/>
</dbReference>
<dbReference type="Pfam" id="PF00501">
    <property type="entry name" value="AMP-binding"/>
    <property type="match status" value="1"/>
</dbReference>
<keyword evidence="4" id="KW-1185">Reference proteome</keyword>
<name>A0A5N6R8Z1_9ROSI</name>
<dbReference type="AlphaFoldDB" id="A0A5N6R8Z1"/>
<accession>A0A5N6R8Z1</accession>
<dbReference type="PANTHER" id="PTHR43272">
    <property type="entry name" value="LONG-CHAIN-FATTY-ACID--COA LIGASE"/>
    <property type="match status" value="1"/>
</dbReference>
<organism evidence="3 4">
    <name type="scientific">Carpinus fangiana</name>
    <dbReference type="NCBI Taxonomy" id="176857"/>
    <lineage>
        <taxon>Eukaryota</taxon>
        <taxon>Viridiplantae</taxon>
        <taxon>Streptophyta</taxon>
        <taxon>Embryophyta</taxon>
        <taxon>Tracheophyta</taxon>
        <taxon>Spermatophyta</taxon>
        <taxon>Magnoliopsida</taxon>
        <taxon>eudicotyledons</taxon>
        <taxon>Gunneridae</taxon>
        <taxon>Pentapetalae</taxon>
        <taxon>rosids</taxon>
        <taxon>fabids</taxon>
        <taxon>Fagales</taxon>
        <taxon>Betulaceae</taxon>
        <taxon>Carpinus</taxon>
    </lineage>
</organism>
<dbReference type="InterPro" id="IPR020845">
    <property type="entry name" value="AMP-binding_CS"/>
</dbReference>
<dbReference type="EMBL" id="CM017326">
    <property type="protein sequence ID" value="KAE8075495.1"/>
    <property type="molecule type" value="Genomic_DNA"/>
</dbReference>
<dbReference type="GO" id="GO:0004467">
    <property type="term" value="F:long-chain fatty acid-CoA ligase activity"/>
    <property type="evidence" value="ECO:0007669"/>
    <property type="project" value="UniProtKB-ARBA"/>
</dbReference>
<protein>
    <recommendedName>
        <fullName evidence="2">AMP-dependent synthetase/ligase domain-containing protein</fullName>
    </recommendedName>
</protein>
<dbReference type="SUPFAM" id="SSF56801">
    <property type="entry name" value="Acetyl-CoA synthetase-like"/>
    <property type="match status" value="1"/>
</dbReference>
<feature type="transmembrane region" description="Helical" evidence="1">
    <location>
        <begin position="32"/>
        <end position="53"/>
    </location>
</feature>
<sequence>MGDSKGDLLNSQLLENLGAGDHLSVWKGYGPYGIVGAVIIGLLIPILLSALFLGKKKEKQRGVPVQVGGEAGYAVRNARFSELVEAPWEGATTMAALFEQSCKKNSRNPFLGTRKLISREFVTGSDGRKFEKLHLGDYEWKTYGEIFDRACNFASGLIELGHDLDSRAAIFSDTRAEWFIALQGCFRQSITVVTIYASLGEDALIHSLNETQVSTLICESKQLKKLAAISSSLKSIQNVIYFEDDGIENDTISGSMNEWTITSFSEVEKLGKISPVHPSLPSKNGIAVVMYTSGSTGLPKGVMITHGNIVATAAGVMKVIPKIGRNDVYLAYLPLAHVFELAAESVMLAAGCAMGYSSALTLTDTSNKIKKGTKGDASVLKPTLMTAVPAILDRIRDGVVKKVEEKGGLVKNLFDIGCKRRLAAVEGSWLGAWGLEKILWDIIVFKRIRTLLGGHIRFVLCGGAPLSADSQRFINICMGAPIGQAYGLTETFAGATFSEWDDSTVGRVGPPLPCCYIKLVSWEEGGYLTTDKPMPRGEIVVGGFSVTAGYFKNQEKTTEVYKVDERGMRWFYSGDIGKFHPDGCLEIIDRKKDIVKLQHGEYISLGKVEAALTSSNYVDNIMIHADPFRNYCVALVVPLHQVLEKWAQQAGINYSDFSELCDKAESVSEVQQSLNKVAKAAKLEKFETPAKIKLLPEQWTPESGLVTAALKIKREQLKAKFKNELLKLYA</sequence>